<protein>
    <submittedName>
        <fullName evidence="7">FtsW/RodA/SpoVE family cell cycle protein</fullName>
    </submittedName>
</protein>
<feature type="transmembrane region" description="Helical" evidence="6">
    <location>
        <begin position="45"/>
        <end position="65"/>
    </location>
</feature>
<dbReference type="PROSITE" id="PS00428">
    <property type="entry name" value="FTSW_RODA_SPOVE"/>
    <property type="match status" value="1"/>
</dbReference>
<sequence length="392" mass="42923">MEKSNSHRLSDRIDINLLFILCLFVGISLVAVYSAQVADETLGNIVIKQAFWFAISAILLIPMVLLDMEHYQKLAWFLYGFGVLLLAFLIVAPSSIAHTANGAKSWYTLPGIGTFQPSEMMKPFYIVCLARVIARHHQKDPDDHGLKRDALLVLKTGLVTLIPLALIMKQPDLGTSLVIIAIYFTMLLVSRISIKLLAPFFGLVAAIGVGIIYMVIAHTDIMESLGIDQYQLNRILGWWDPSKISTDLTMQLQNSLLTIGTGGIYGHGPAHSPVLLPESQNDFIFSIVAGSFGFVGGAILIFLYFILIYLVILIGVRVSNVYGSYLCAGVVGMITFHVIENIGMVIGLLPITGIPLPFISYGGSSVLGSMISIGLVLSVKFHTRHYMFSSDI</sequence>
<keyword evidence="8" id="KW-1185">Reference proteome</keyword>
<feature type="transmembrane region" description="Helical" evidence="6">
    <location>
        <begin position="149"/>
        <end position="167"/>
    </location>
</feature>
<dbReference type="Proteomes" id="UP001596022">
    <property type="component" value="Unassembled WGS sequence"/>
</dbReference>
<keyword evidence="4 6" id="KW-1133">Transmembrane helix</keyword>
<organism evidence="7 8">
    <name type="scientific">Camelliibacillus cellulosilyticus</name>
    <dbReference type="NCBI Taxonomy" id="2174486"/>
    <lineage>
        <taxon>Bacteria</taxon>
        <taxon>Bacillati</taxon>
        <taxon>Bacillota</taxon>
        <taxon>Bacilli</taxon>
        <taxon>Bacillales</taxon>
        <taxon>Sporolactobacillaceae</taxon>
        <taxon>Camelliibacillus</taxon>
    </lineage>
</organism>
<evidence type="ECO:0000256" key="5">
    <source>
        <dbReference type="ARBA" id="ARBA00023136"/>
    </source>
</evidence>
<dbReference type="EMBL" id="JBHSFW010000014">
    <property type="protein sequence ID" value="MFC4619968.1"/>
    <property type="molecule type" value="Genomic_DNA"/>
</dbReference>
<feature type="transmembrane region" description="Helical" evidence="6">
    <location>
        <begin position="77"/>
        <end position="100"/>
    </location>
</feature>
<feature type="transmembrane region" description="Helical" evidence="6">
    <location>
        <begin position="325"/>
        <end position="352"/>
    </location>
</feature>
<dbReference type="InterPro" id="IPR001182">
    <property type="entry name" value="FtsW/RodA"/>
</dbReference>
<feature type="transmembrane region" description="Helical" evidence="6">
    <location>
        <begin position="173"/>
        <end position="189"/>
    </location>
</feature>
<feature type="transmembrane region" description="Helical" evidence="6">
    <location>
        <begin position="358"/>
        <end position="379"/>
    </location>
</feature>
<dbReference type="Pfam" id="PF01098">
    <property type="entry name" value="FTSW_RODA_SPOVE"/>
    <property type="match status" value="1"/>
</dbReference>
<dbReference type="PANTHER" id="PTHR30474">
    <property type="entry name" value="CELL CYCLE PROTEIN"/>
    <property type="match status" value="1"/>
</dbReference>
<comment type="caution">
    <text evidence="7">The sequence shown here is derived from an EMBL/GenBank/DDBJ whole genome shotgun (WGS) entry which is preliminary data.</text>
</comment>
<proteinExistence type="predicted"/>
<dbReference type="RefSeq" id="WP_376847058.1">
    <property type="nucleotide sequence ID" value="NZ_JBHSFW010000014.1"/>
</dbReference>
<feature type="transmembrane region" description="Helical" evidence="6">
    <location>
        <begin position="283"/>
        <end position="313"/>
    </location>
</feature>
<evidence type="ECO:0000313" key="8">
    <source>
        <dbReference type="Proteomes" id="UP001596022"/>
    </source>
</evidence>
<evidence type="ECO:0000313" key="7">
    <source>
        <dbReference type="EMBL" id="MFC4619968.1"/>
    </source>
</evidence>
<gene>
    <name evidence="7" type="ORF">ACFO4N_14740</name>
</gene>
<evidence type="ECO:0000256" key="2">
    <source>
        <dbReference type="ARBA" id="ARBA00022692"/>
    </source>
</evidence>
<evidence type="ECO:0000256" key="3">
    <source>
        <dbReference type="ARBA" id="ARBA00022960"/>
    </source>
</evidence>
<accession>A0ABV9GSP9</accession>
<evidence type="ECO:0000256" key="1">
    <source>
        <dbReference type="ARBA" id="ARBA00004141"/>
    </source>
</evidence>
<keyword evidence="5 6" id="KW-0472">Membrane</keyword>
<dbReference type="InterPro" id="IPR018365">
    <property type="entry name" value="Cell_cycle_FtsW-rel_CS"/>
</dbReference>
<keyword evidence="2 6" id="KW-0812">Transmembrane</keyword>
<comment type="subcellular location">
    <subcellularLocation>
        <location evidence="1">Membrane</location>
        <topology evidence="1">Multi-pass membrane protein</topology>
    </subcellularLocation>
</comment>
<name>A0ABV9GSP9_9BACL</name>
<keyword evidence="3" id="KW-0133">Cell shape</keyword>
<feature type="transmembrane region" description="Helical" evidence="6">
    <location>
        <begin position="12"/>
        <end position="33"/>
    </location>
</feature>
<evidence type="ECO:0000256" key="6">
    <source>
        <dbReference type="SAM" id="Phobius"/>
    </source>
</evidence>
<evidence type="ECO:0000256" key="4">
    <source>
        <dbReference type="ARBA" id="ARBA00022989"/>
    </source>
</evidence>
<dbReference type="PANTHER" id="PTHR30474:SF1">
    <property type="entry name" value="PEPTIDOGLYCAN GLYCOSYLTRANSFERASE MRDB"/>
    <property type="match status" value="1"/>
</dbReference>
<reference evidence="8" key="1">
    <citation type="journal article" date="2019" name="Int. J. Syst. Evol. Microbiol.">
        <title>The Global Catalogue of Microorganisms (GCM) 10K type strain sequencing project: providing services to taxonomists for standard genome sequencing and annotation.</title>
        <authorList>
            <consortium name="The Broad Institute Genomics Platform"/>
            <consortium name="The Broad Institute Genome Sequencing Center for Infectious Disease"/>
            <person name="Wu L."/>
            <person name="Ma J."/>
        </authorList>
    </citation>
    <scope>NUCLEOTIDE SEQUENCE [LARGE SCALE GENOMIC DNA]</scope>
    <source>
        <strain evidence="8">CGMCC 1.16306</strain>
    </source>
</reference>
<feature type="transmembrane region" description="Helical" evidence="6">
    <location>
        <begin position="196"/>
        <end position="216"/>
    </location>
</feature>